<accession>A0ABN7SY42</accession>
<feature type="region of interest" description="Disordered" evidence="1">
    <location>
        <begin position="1"/>
        <end position="108"/>
    </location>
</feature>
<organism evidence="2 4">
    <name type="scientific">Oikopleura dioica</name>
    <name type="common">Tunicate</name>
    <dbReference type="NCBI Taxonomy" id="34765"/>
    <lineage>
        <taxon>Eukaryota</taxon>
        <taxon>Metazoa</taxon>
        <taxon>Chordata</taxon>
        <taxon>Tunicata</taxon>
        <taxon>Appendicularia</taxon>
        <taxon>Copelata</taxon>
        <taxon>Oikopleuridae</taxon>
        <taxon>Oikopleura</taxon>
    </lineage>
</organism>
<feature type="compositionally biased region" description="Acidic residues" evidence="1">
    <location>
        <begin position="84"/>
        <end position="99"/>
    </location>
</feature>
<evidence type="ECO:0000256" key="1">
    <source>
        <dbReference type="SAM" id="MobiDB-lite"/>
    </source>
</evidence>
<evidence type="ECO:0000313" key="2">
    <source>
        <dbReference type="EMBL" id="CAG5105031.1"/>
    </source>
</evidence>
<reference evidence="2 4" key="1">
    <citation type="submission" date="2021-04" db="EMBL/GenBank/DDBJ databases">
        <authorList>
            <person name="Bliznina A."/>
        </authorList>
    </citation>
    <scope>NUCLEOTIDE SEQUENCE [LARGE SCALE GENOMIC DNA]</scope>
</reference>
<evidence type="ECO:0000313" key="4">
    <source>
        <dbReference type="Proteomes" id="UP001158576"/>
    </source>
</evidence>
<keyword evidence="4" id="KW-1185">Reference proteome</keyword>
<gene>
    <name evidence="2" type="ORF">OKIOD_LOCUS10539</name>
    <name evidence="3" type="ORF">OKIOD_LOCUS10542</name>
</gene>
<dbReference type="Proteomes" id="UP001158576">
    <property type="component" value="Chromosome 1"/>
</dbReference>
<evidence type="ECO:0000313" key="3">
    <source>
        <dbReference type="EMBL" id="CAG5105035.1"/>
    </source>
</evidence>
<protein>
    <submittedName>
        <fullName evidence="2">Oidioi.mRNA.OKI2018_I69.chr1.g1774.t1.cds</fullName>
    </submittedName>
    <submittedName>
        <fullName evidence="3">Oidioi.mRNA.OKI2018_I69.chr1.g1777.t1.cds</fullName>
    </submittedName>
</protein>
<name>A0ABN7SY42_OIKDI</name>
<sequence length="108" mass="11592">MSSVENLPVPVEEIPSSDVIITSEDVPTSTQDVSVTLQDPENQKENISQAGPISVESKETEAQDSPTSTDLGLLEMTTPVVSVPEEETAKDESQNEDSATDQLLDFLS</sequence>
<proteinExistence type="predicted"/>
<dbReference type="EMBL" id="OU015566">
    <property type="protein sequence ID" value="CAG5105035.1"/>
    <property type="molecule type" value="Genomic_DNA"/>
</dbReference>
<feature type="compositionally biased region" description="Polar residues" evidence="1">
    <location>
        <begin position="25"/>
        <end position="51"/>
    </location>
</feature>
<dbReference type="EMBL" id="OU015566">
    <property type="protein sequence ID" value="CAG5105031.1"/>
    <property type="molecule type" value="Genomic_DNA"/>
</dbReference>